<name>A0A1H2WTH7_THIRO</name>
<feature type="domain" description="Sulphur oxidation protein SoxZ" evidence="1">
    <location>
        <begin position="7"/>
        <end position="98"/>
    </location>
</feature>
<dbReference type="InterPro" id="IPR030995">
    <property type="entry name" value="SoxZ"/>
</dbReference>
<dbReference type="InterPro" id="IPR013783">
    <property type="entry name" value="Ig-like_fold"/>
</dbReference>
<dbReference type="STRING" id="1058.SAMN05421783_109112"/>
<sequence length="103" mass="11373">MSDIKIRAKLKDGETEVKCLMSHPMETGLRKDSKTGELVPAHFIQEVVCKSKDQVVMTANWSGGISKNPYLAFKFKGGEVGDPIEITWTDNMGETQNAADKIT</sequence>
<dbReference type="Pfam" id="PF08770">
    <property type="entry name" value="SoxZ"/>
    <property type="match status" value="1"/>
</dbReference>
<dbReference type="AlphaFoldDB" id="A0A1H2WTH7"/>
<accession>A0A1H2WTH7</accession>
<proteinExistence type="predicted"/>
<protein>
    <submittedName>
        <fullName evidence="2">Sulfur compound chelating protein SoxZ</fullName>
    </submittedName>
</protein>
<dbReference type="Gene3D" id="2.60.40.10">
    <property type="entry name" value="Immunoglobulins"/>
    <property type="match status" value="1"/>
</dbReference>
<dbReference type="InterPro" id="IPR014880">
    <property type="entry name" value="SoxZ_dom"/>
</dbReference>
<dbReference type="OrthoDB" id="9795530at2"/>
<reference evidence="3" key="1">
    <citation type="submission" date="2016-10" db="EMBL/GenBank/DDBJ databases">
        <authorList>
            <person name="Varghese N."/>
            <person name="Submissions S."/>
        </authorList>
    </citation>
    <scope>NUCLEOTIDE SEQUENCE [LARGE SCALE GENOMIC DNA]</scope>
    <source>
        <strain evidence="3">DSM 217</strain>
    </source>
</reference>
<dbReference type="SUPFAM" id="SSF81296">
    <property type="entry name" value="E set domains"/>
    <property type="match status" value="1"/>
</dbReference>
<dbReference type="EMBL" id="FNNZ01000009">
    <property type="protein sequence ID" value="SDW83786.1"/>
    <property type="molecule type" value="Genomic_DNA"/>
</dbReference>
<evidence type="ECO:0000259" key="1">
    <source>
        <dbReference type="Pfam" id="PF08770"/>
    </source>
</evidence>
<dbReference type="RefSeq" id="WP_093031686.1">
    <property type="nucleotide sequence ID" value="NZ_FNNZ01000009.1"/>
</dbReference>
<keyword evidence="3" id="KW-1185">Reference proteome</keyword>
<gene>
    <name evidence="2" type="ORF">SAMN05421783_109112</name>
</gene>
<dbReference type="InterPro" id="IPR014756">
    <property type="entry name" value="Ig_E-set"/>
</dbReference>
<dbReference type="Proteomes" id="UP000198816">
    <property type="component" value="Unassembled WGS sequence"/>
</dbReference>
<evidence type="ECO:0000313" key="2">
    <source>
        <dbReference type="EMBL" id="SDW83786.1"/>
    </source>
</evidence>
<evidence type="ECO:0000313" key="3">
    <source>
        <dbReference type="Proteomes" id="UP000198816"/>
    </source>
</evidence>
<organism evidence="2 3">
    <name type="scientific">Thiocapsa roseopersicina</name>
    <dbReference type="NCBI Taxonomy" id="1058"/>
    <lineage>
        <taxon>Bacteria</taxon>
        <taxon>Pseudomonadati</taxon>
        <taxon>Pseudomonadota</taxon>
        <taxon>Gammaproteobacteria</taxon>
        <taxon>Chromatiales</taxon>
        <taxon>Chromatiaceae</taxon>
        <taxon>Thiocapsa</taxon>
    </lineage>
</organism>
<dbReference type="NCBIfam" id="TIGR04490">
    <property type="entry name" value="SoxZ_true"/>
    <property type="match status" value="1"/>
</dbReference>